<dbReference type="EMBL" id="QNSE01000003">
    <property type="protein sequence ID" value="RBP84846.1"/>
    <property type="molecule type" value="Genomic_DNA"/>
</dbReference>
<name>A0A366JCY2_9GAMM</name>
<keyword evidence="2" id="KW-1185">Reference proteome</keyword>
<accession>A0A366JCY2</accession>
<evidence type="ECO:0000313" key="1">
    <source>
        <dbReference type="EMBL" id="RBP84846.1"/>
    </source>
</evidence>
<evidence type="ECO:0000313" key="2">
    <source>
        <dbReference type="Proteomes" id="UP000252792"/>
    </source>
</evidence>
<gene>
    <name evidence="1" type="ORF">DFP80_103327</name>
</gene>
<sequence>MCESTLEFDAFILNSHPQSLYLSHSLSSNKL</sequence>
<organism evidence="1 2">
    <name type="scientific">Marinomonas rhizomae</name>
    <dbReference type="NCBI Taxonomy" id="491948"/>
    <lineage>
        <taxon>Bacteria</taxon>
        <taxon>Pseudomonadati</taxon>
        <taxon>Pseudomonadota</taxon>
        <taxon>Gammaproteobacteria</taxon>
        <taxon>Oceanospirillales</taxon>
        <taxon>Oceanospirillaceae</taxon>
        <taxon>Marinomonas</taxon>
    </lineage>
</organism>
<dbReference type="AlphaFoldDB" id="A0A366JCY2"/>
<reference evidence="1 2" key="1">
    <citation type="submission" date="2018-06" db="EMBL/GenBank/DDBJ databases">
        <title>Genomic Encyclopedia of Type Strains, Phase III (KMG-III): the genomes of soil and plant-associated and newly described type strains.</title>
        <authorList>
            <person name="Whitman W."/>
        </authorList>
    </citation>
    <scope>NUCLEOTIDE SEQUENCE [LARGE SCALE GENOMIC DNA]</scope>
    <source>
        <strain evidence="1 2">CECT 7377</strain>
    </source>
</reference>
<dbReference type="Proteomes" id="UP000252792">
    <property type="component" value="Unassembled WGS sequence"/>
</dbReference>
<comment type="caution">
    <text evidence="1">The sequence shown here is derived from an EMBL/GenBank/DDBJ whole genome shotgun (WGS) entry which is preliminary data.</text>
</comment>
<protein>
    <submittedName>
        <fullName evidence="1">Uncharacterized protein</fullName>
    </submittedName>
</protein>
<proteinExistence type="predicted"/>